<comment type="caution">
    <text evidence="3">The sequence shown here is derived from an EMBL/GenBank/DDBJ whole genome shotgun (WGS) entry which is preliminary data.</text>
</comment>
<organism evidence="3 4">
    <name type="scientific">Candidatus Abyssobacteria bacterium SURF_17</name>
    <dbReference type="NCBI Taxonomy" id="2093361"/>
    <lineage>
        <taxon>Bacteria</taxon>
        <taxon>Pseudomonadati</taxon>
        <taxon>Candidatus Hydrogenedentota</taxon>
        <taxon>Candidatus Abyssobacteria</taxon>
    </lineage>
</organism>
<dbReference type="GO" id="GO:0006313">
    <property type="term" value="P:DNA transposition"/>
    <property type="evidence" value="ECO:0007669"/>
    <property type="project" value="InterPro"/>
</dbReference>
<dbReference type="Gene3D" id="3.30.70.1290">
    <property type="entry name" value="Transposase IS200-like"/>
    <property type="match status" value="1"/>
</dbReference>
<dbReference type="InterPro" id="IPR052715">
    <property type="entry name" value="RAYT_transposase"/>
</dbReference>
<dbReference type="Proteomes" id="UP000285961">
    <property type="component" value="Unassembled WGS sequence"/>
</dbReference>
<evidence type="ECO:0000313" key="3">
    <source>
        <dbReference type="EMBL" id="RJP64479.1"/>
    </source>
</evidence>
<dbReference type="GO" id="GO:0004803">
    <property type="term" value="F:transposase activity"/>
    <property type="evidence" value="ECO:0007669"/>
    <property type="project" value="InterPro"/>
</dbReference>
<dbReference type="SUPFAM" id="SSF143422">
    <property type="entry name" value="Transposase IS200-like"/>
    <property type="match status" value="1"/>
</dbReference>
<feature type="domain" description="Transposase IS200-like" evidence="2">
    <location>
        <begin position="20"/>
        <end position="203"/>
    </location>
</feature>
<evidence type="ECO:0000259" key="2">
    <source>
        <dbReference type="SMART" id="SM01321"/>
    </source>
</evidence>
<feature type="region of interest" description="Disordered" evidence="1">
    <location>
        <begin position="107"/>
        <end position="143"/>
    </location>
</feature>
<evidence type="ECO:0000313" key="4">
    <source>
        <dbReference type="Proteomes" id="UP000285961"/>
    </source>
</evidence>
<feature type="compositionally biased region" description="Polar residues" evidence="1">
    <location>
        <begin position="131"/>
        <end position="143"/>
    </location>
</feature>
<dbReference type="GO" id="GO:0043565">
    <property type="term" value="F:sequence-specific DNA binding"/>
    <property type="evidence" value="ECO:0007669"/>
    <property type="project" value="TreeGrafter"/>
</dbReference>
<evidence type="ECO:0000256" key="1">
    <source>
        <dbReference type="SAM" id="MobiDB-lite"/>
    </source>
</evidence>
<dbReference type="PANTHER" id="PTHR36966:SF1">
    <property type="entry name" value="REP-ASSOCIATED TYROSINE TRANSPOSASE"/>
    <property type="match status" value="1"/>
</dbReference>
<protein>
    <submittedName>
        <fullName evidence="3">Transposase</fullName>
    </submittedName>
</protein>
<feature type="compositionally biased region" description="Polar residues" evidence="1">
    <location>
        <begin position="107"/>
        <end position="119"/>
    </location>
</feature>
<proteinExistence type="predicted"/>
<dbReference type="InterPro" id="IPR036515">
    <property type="entry name" value="Transposase_17_sf"/>
</dbReference>
<reference evidence="3 4" key="1">
    <citation type="journal article" date="2017" name="ISME J.">
        <title>Energy and carbon metabolisms in a deep terrestrial subsurface fluid microbial community.</title>
        <authorList>
            <person name="Momper L."/>
            <person name="Jungbluth S.P."/>
            <person name="Lee M.D."/>
            <person name="Amend J.P."/>
        </authorList>
    </citation>
    <scope>NUCLEOTIDE SEQUENCE [LARGE SCALE GENOMIC DNA]</scope>
    <source>
        <strain evidence="3">SURF_17</strain>
    </source>
</reference>
<dbReference type="InterPro" id="IPR002686">
    <property type="entry name" value="Transposase_17"/>
</dbReference>
<name>A0A419EP21_9BACT</name>
<dbReference type="PANTHER" id="PTHR36966">
    <property type="entry name" value="REP-ASSOCIATED TYROSINE TRANSPOSASE"/>
    <property type="match status" value="1"/>
</dbReference>
<accession>A0A419EP21</accession>
<dbReference type="EMBL" id="QZKI01000139">
    <property type="protein sequence ID" value="RJP64479.1"/>
    <property type="molecule type" value="Genomic_DNA"/>
</dbReference>
<sequence>MANRSKHKRRSIRLREYDYSEVGAYFITICVRDKKFLFGVIEDGKMMVNDAGSMVIHAWNDLSARFPFLQMDESVVMPNHIHGIVGIMGGIGCRGEPCVRPMSSIVANQRNKTNPSEPSNLGEHKVRPYSLESSRSSPRGTANDSVGRIIQAFKSITTVRYAHGVKEHGWEWFSGRLWQRNYYEHVIRNEDEMSLIREYIVGNPMQWEVDRENPAADIAEAEEPWKVREFSSSEP</sequence>
<gene>
    <name evidence="3" type="ORF">C4532_19185</name>
</gene>
<dbReference type="AlphaFoldDB" id="A0A419EP21"/>
<dbReference type="SMART" id="SM01321">
    <property type="entry name" value="Y1_Tnp"/>
    <property type="match status" value="1"/>
</dbReference>